<evidence type="ECO:0000313" key="1">
    <source>
        <dbReference type="EMBL" id="KAA0067507.1"/>
    </source>
</evidence>
<reference evidence="3 4" key="1">
    <citation type="submission" date="2019-08" db="EMBL/GenBank/DDBJ databases">
        <title>Draft genome sequences of two oriental melons (Cucumis melo L. var makuwa).</title>
        <authorList>
            <person name="Kwon S.-Y."/>
        </authorList>
    </citation>
    <scope>NUCLEOTIDE SEQUENCE [LARGE SCALE GENOMIC DNA]</scope>
    <source>
        <strain evidence="4">cv. Chang Bougi</strain>
        <strain evidence="3">cv. SW 3</strain>
        <tissue evidence="1">Leaf</tissue>
    </source>
</reference>
<dbReference type="Proteomes" id="UP000321393">
    <property type="component" value="Unassembled WGS sequence"/>
</dbReference>
<evidence type="ECO:0000313" key="3">
    <source>
        <dbReference type="Proteomes" id="UP000321393"/>
    </source>
</evidence>
<dbReference type="Proteomes" id="UP000321947">
    <property type="component" value="Unassembled WGS sequence"/>
</dbReference>
<protein>
    <submittedName>
        <fullName evidence="1">CACTA en-spm transposon protein</fullName>
    </submittedName>
</protein>
<proteinExistence type="predicted"/>
<sequence length="157" mass="17947">MDYLLYQTDDVFRHPADVEGWKHFDCTISSFLSSFKEIDAMFLEFNEDLNNTVDGSSSMGDNFLLKPLSPHVVPFSHAIGVCIRKTFPVCYLRWADVGRKYIKVVKGDVQHELAEQQGELIDRVELFRQTHVRESIAGTSVLAYSKRSLAIVWGLDM</sequence>
<accession>A0A5A7VJY9</accession>
<organism evidence="1 3">
    <name type="scientific">Cucumis melo var. makuwa</name>
    <name type="common">Oriental melon</name>
    <dbReference type="NCBI Taxonomy" id="1194695"/>
    <lineage>
        <taxon>Eukaryota</taxon>
        <taxon>Viridiplantae</taxon>
        <taxon>Streptophyta</taxon>
        <taxon>Embryophyta</taxon>
        <taxon>Tracheophyta</taxon>
        <taxon>Spermatophyta</taxon>
        <taxon>Magnoliopsida</taxon>
        <taxon>eudicotyledons</taxon>
        <taxon>Gunneridae</taxon>
        <taxon>Pentapetalae</taxon>
        <taxon>rosids</taxon>
        <taxon>fabids</taxon>
        <taxon>Cucurbitales</taxon>
        <taxon>Cucurbitaceae</taxon>
        <taxon>Benincaseae</taxon>
        <taxon>Cucumis</taxon>
    </lineage>
</organism>
<name>A0A5A7VJY9_CUCMM</name>
<dbReference type="EMBL" id="SSTD01005046">
    <property type="protein sequence ID" value="TYK22438.1"/>
    <property type="molecule type" value="Genomic_DNA"/>
</dbReference>
<gene>
    <name evidence="2" type="ORF">E5676_scaffold530G00370</name>
    <name evidence="1" type="ORF">E6C27_scaffold50G00220</name>
</gene>
<dbReference type="OrthoDB" id="879713at2759"/>
<dbReference type="EMBL" id="SSTE01000540">
    <property type="protein sequence ID" value="KAA0067507.1"/>
    <property type="molecule type" value="Genomic_DNA"/>
</dbReference>
<evidence type="ECO:0000313" key="2">
    <source>
        <dbReference type="EMBL" id="TYK22438.1"/>
    </source>
</evidence>
<evidence type="ECO:0000313" key="4">
    <source>
        <dbReference type="Proteomes" id="UP000321947"/>
    </source>
</evidence>
<comment type="caution">
    <text evidence="1">The sequence shown here is derived from an EMBL/GenBank/DDBJ whole genome shotgun (WGS) entry which is preliminary data.</text>
</comment>
<dbReference type="AlphaFoldDB" id="A0A5A7VJY9"/>